<name>A0A543DB08_9PSEU</name>
<organism evidence="2 3">
    <name type="scientific">Pseudonocardia kunmingensis</name>
    <dbReference type="NCBI Taxonomy" id="630975"/>
    <lineage>
        <taxon>Bacteria</taxon>
        <taxon>Bacillati</taxon>
        <taxon>Actinomycetota</taxon>
        <taxon>Actinomycetes</taxon>
        <taxon>Pseudonocardiales</taxon>
        <taxon>Pseudonocardiaceae</taxon>
        <taxon>Pseudonocardia</taxon>
    </lineage>
</organism>
<reference evidence="2 3" key="1">
    <citation type="submission" date="2019-06" db="EMBL/GenBank/DDBJ databases">
        <title>Sequencing the genomes of 1000 actinobacteria strains.</title>
        <authorList>
            <person name="Klenk H.-P."/>
        </authorList>
    </citation>
    <scope>NUCLEOTIDE SEQUENCE [LARGE SCALE GENOMIC DNA]</scope>
    <source>
        <strain evidence="2 3">DSM 45301</strain>
    </source>
</reference>
<dbReference type="EMBL" id="VFPA01000004">
    <property type="protein sequence ID" value="TQM06502.1"/>
    <property type="molecule type" value="Genomic_DNA"/>
</dbReference>
<evidence type="ECO:0000313" key="3">
    <source>
        <dbReference type="Proteomes" id="UP000315677"/>
    </source>
</evidence>
<protein>
    <submittedName>
        <fullName evidence="2">Uncharacterized protein</fullName>
    </submittedName>
</protein>
<gene>
    <name evidence="2" type="ORF">FB558_6762</name>
</gene>
<feature type="region of interest" description="Disordered" evidence="1">
    <location>
        <begin position="1"/>
        <end position="22"/>
    </location>
</feature>
<evidence type="ECO:0000256" key="1">
    <source>
        <dbReference type="SAM" id="MobiDB-lite"/>
    </source>
</evidence>
<accession>A0A543DB08</accession>
<keyword evidence="3" id="KW-1185">Reference proteome</keyword>
<dbReference type="Proteomes" id="UP000315677">
    <property type="component" value="Unassembled WGS sequence"/>
</dbReference>
<evidence type="ECO:0000313" key="2">
    <source>
        <dbReference type="EMBL" id="TQM06502.1"/>
    </source>
</evidence>
<comment type="caution">
    <text evidence="2">The sequence shown here is derived from an EMBL/GenBank/DDBJ whole genome shotgun (WGS) entry which is preliminary data.</text>
</comment>
<sequence length="108" mass="12052">MTDLGVRSADRTPHGRKETHVPVPDDLMTAFASLDRARLTRMSESARVQQLDARQALLDYTEALWQDVRRAGERPAVGEKYQALATVREVARALTAVAFDAVYDRPPS</sequence>
<proteinExistence type="predicted"/>
<dbReference type="AlphaFoldDB" id="A0A543DB08"/>
<feature type="compositionally biased region" description="Basic and acidic residues" evidence="1">
    <location>
        <begin position="8"/>
        <end position="20"/>
    </location>
</feature>